<accession>A0ABD1N6G1</accession>
<dbReference type="AlphaFoldDB" id="A0ABD1N6G1"/>
<gene>
    <name evidence="3" type="ORF">Fmac_004919</name>
</gene>
<feature type="region of interest" description="Disordered" evidence="1">
    <location>
        <begin position="133"/>
        <end position="154"/>
    </location>
</feature>
<keyword evidence="2" id="KW-0732">Signal</keyword>
<feature type="signal peptide" evidence="2">
    <location>
        <begin position="1"/>
        <end position="22"/>
    </location>
</feature>
<evidence type="ECO:0000256" key="1">
    <source>
        <dbReference type="SAM" id="MobiDB-lite"/>
    </source>
</evidence>
<keyword evidence="4" id="KW-1185">Reference proteome</keyword>
<evidence type="ECO:0000256" key="2">
    <source>
        <dbReference type="SAM" id="SignalP"/>
    </source>
</evidence>
<name>A0ABD1N6G1_9FABA</name>
<dbReference type="EMBL" id="JBGMDY010000002">
    <property type="protein sequence ID" value="KAL2343634.1"/>
    <property type="molecule type" value="Genomic_DNA"/>
</dbReference>
<feature type="compositionally biased region" description="Gly residues" evidence="1">
    <location>
        <begin position="139"/>
        <end position="154"/>
    </location>
</feature>
<feature type="chain" id="PRO_5044795832" evidence="2">
    <location>
        <begin position="23"/>
        <end position="154"/>
    </location>
</feature>
<protein>
    <submittedName>
        <fullName evidence="3">Uncharacterized protein</fullName>
    </submittedName>
</protein>
<dbReference type="Proteomes" id="UP001603857">
    <property type="component" value="Unassembled WGS sequence"/>
</dbReference>
<organism evidence="3 4">
    <name type="scientific">Flemingia macrophylla</name>
    <dbReference type="NCBI Taxonomy" id="520843"/>
    <lineage>
        <taxon>Eukaryota</taxon>
        <taxon>Viridiplantae</taxon>
        <taxon>Streptophyta</taxon>
        <taxon>Embryophyta</taxon>
        <taxon>Tracheophyta</taxon>
        <taxon>Spermatophyta</taxon>
        <taxon>Magnoliopsida</taxon>
        <taxon>eudicotyledons</taxon>
        <taxon>Gunneridae</taxon>
        <taxon>Pentapetalae</taxon>
        <taxon>rosids</taxon>
        <taxon>fabids</taxon>
        <taxon>Fabales</taxon>
        <taxon>Fabaceae</taxon>
        <taxon>Papilionoideae</taxon>
        <taxon>50 kb inversion clade</taxon>
        <taxon>NPAAA clade</taxon>
        <taxon>indigoferoid/millettioid clade</taxon>
        <taxon>Phaseoleae</taxon>
        <taxon>Flemingia</taxon>
    </lineage>
</organism>
<comment type="caution">
    <text evidence="3">The sequence shown here is derived from an EMBL/GenBank/DDBJ whole genome shotgun (WGS) entry which is preliminary data.</text>
</comment>
<evidence type="ECO:0000313" key="4">
    <source>
        <dbReference type="Proteomes" id="UP001603857"/>
    </source>
</evidence>
<sequence length="154" mass="16951">MTEVVTWLCGLCKLLPLHSWNGFNINNPCMMVEIVGRPVEVSRTGQFGLEGGNFEGLDHARLSKSTMSPRWLETKKATKARFEGGVLVVVCVGLSRRHCDDIAMERLGETERSREKRTEGEADRGNIEINTCGRRGTVKKGGGARETGCGRGEN</sequence>
<evidence type="ECO:0000313" key="3">
    <source>
        <dbReference type="EMBL" id="KAL2343634.1"/>
    </source>
</evidence>
<reference evidence="3 4" key="1">
    <citation type="submission" date="2024-08" db="EMBL/GenBank/DDBJ databases">
        <title>Insights into the chromosomal genome structure of Flemingia macrophylla.</title>
        <authorList>
            <person name="Ding Y."/>
            <person name="Zhao Y."/>
            <person name="Bi W."/>
            <person name="Wu M."/>
            <person name="Zhao G."/>
            <person name="Gong Y."/>
            <person name="Li W."/>
            <person name="Zhang P."/>
        </authorList>
    </citation>
    <scope>NUCLEOTIDE SEQUENCE [LARGE SCALE GENOMIC DNA]</scope>
    <source>
        <strain evidence="3">DYQJB</strain>
        <tissue evidence="3">Leaf</tissue>
    </source>
</reference>
<proteinExistence type="predicted"/>